<dbReference type="SUPFAM" id="SSF103481">
    <property type="entry name" value="Multidrug resistance efflux transporter EmrE"/>
    <property type="match status" value="2"/>
</dbReference>
<evidence type="ECO:0000313" key="7">
    <source>
        <dbReference type="EMBL" id="KDB53135.1"/>
    </source>
</evidence>
<evidence type="ECO:0000256" key="1">
    <source>
        <dbReference type="ARBA" id="ARBA00004141"/>
    </source>
</evidence>
<sequence>MPGMSHARAVALMVLVTLLWSGAGVVSRHLEAARGFEVTFWRSAFNALALLVALPLLRGADLWRSLREGGRALWLSGLCWSVMFTAFMFALTLTSVANVLVTMAIGPLITALFARVFLQHQLPARTWGAIAVAGAGIAWMFGAELQTGAAAGMGVALAVPLAAAVNFTVLQHVSHGSADPDEALGGEAAATPDMLPAVLIGALLSALVTLPLAWPLQASSHDLMLLAGLGVFQLALPCLLVVGLTAVLPAPEIALLGLLEVLFGVLWAWVGAGEVPGPATLSGGLLVLGALVGNELLALAGRHRAGPAR</sequence>
<evidence type="ECO:0000259" key="6">
    <source>
        <dbReference type="Pfam" id="PF00892"/>
    </source>
</evidence>
<gene>
    <name evidence="7" type="ORF">X805_12500</name>
</gene>
<dbReference type="GO" id="GO:0016020">
    <property type="term" value="C:membrane"/>
    <property type="evidence" value="ECO:0007669"/>
    <property type="project" value="UniProtKB-SubCell"/>
</dbReference>
<dbReference type="STRING" id="34103.SAMN05421778_11093"/>
<evidence type="ECO:0000256" key="4">
    <source>
        <dbReference type="ARBA" id="ARBA00023136"/>
    </source>
</evidence>
<feature type="transmembrane region" description="Helical" evidence="5">
    <location>
        <begin position="149"/>
        <end position="173"/>
    </location>
</feature>
<dbReference type="InterPro" id="IPR037185">
    <property type="entry name" value="EmrE-like"/>
</dbReference>
<dbReference type="EMBL" id="AZRA01000029">
    <property type="protein sequence ID" value="KDB53135.1"/>
    <property type="molecule type" value="Genomic_DNA"/>
</dbReference>
<protein>
    <recommendedName>
        <fullName evidence="6">EamA domain-containing protein</fullName>
    </recommendedName>
</protein>
<evidence type="ECO:0000256" key="2">
    <source>
        <dbReference type="ARBA" id="ARBA00022692"/>
    </source>
</evidence>
<dbReference type="InterPro" id="IPR000620">
    <property type="entry name" value="EamA_dom"/>
</dbReference>
<organism evidence="7 8">
    <name type="scientific">Sphaerotilus natans subsp. natans DSM 6575</name>
    <dbReference type="NCBI Taxonomy" id="1286631"/>
    <lineage>
        <taxon>Bacteria</taxon>
        <taxon>Pseudomonadati</taxon>
        <taxon>Pseudomonadota</taxon>
        <taxon>Betaproteobacteria</taxon>
        <taxon>Burkholderiales</taxon>
        <taxon>Sphaerotilaceae</taxon>
        <taxon>Sphaerotilus</taxon>
    </lineage>
</organism>
<keyword evidence="8" id="KW-1185">Reference proteome</keyword>
<evidence type="ECO:0000256" key="5">
    <source>
        <dbReference type="SAM" id="Phobius"/>
    </source>
</evidence>
<dbReference type="PANTHER" id="PTHR22911">
    <property type="entry name" value="ACYL-MALONYL CONDENSING ENZYME-RELATED"/>
    <property type="match status" value="1"/>
</dbReference>
<keyword evidence="4 5" id="KW-0472">Membrane</keyword>
<feature type="transmembrane region" description="Helical" evidence="5">
    <location>
        <begin position="99"/>
        <end position="118"/>
    </location>
</feature>
<dbReference type="PATRIC" id="fig|1286631.3.peg.1235"/>
<evidence type="ECO:0000256" key="3">
    <source>
        <dbReference type="ARBA" id="ARBA00022989"/>
    </source>
</evidence>
<keyword evidence="2 5" id="KW-0812">Transmembrane</keyword>
<name>A0A059KP58_9BURK</name>
<feature type="domain" description="EamA" evidence="6">
    <location>
        <begin position="9"/>
        <end position="141"/>
    </location>
</feature>
<comment type="caution">
    <text evidence="7">The sequence shown here is derived from an EMBL/GenBank/DDBJ whole genome shotgun (WGS) entry which is preliminary data.</text>
</comment>
<dbReference type="Pfam" id="PF00892">
    <property type="entry name" value="EamA"/>
    <property type="match status" value="1"/>
</dbReference>
<dbReference type="eggNOG" id="COG0697">
    <property type="taxonomic scope" value="Bacteria"/>
</dbReference>
<feature type="transmembrane region" description="Helical" evidence="5">
    <location>
        <begin position="125"/>
        <end position="143"/>
    </location>
</feature>
<feature type="transmembrane region" description="Helical" evidence="5">
    <location>
        <begin position="72"/>
        <end position="93"/>
    </location>
</feature>
<feature type="transmembrane region" description="Helical" evidence="5">
    <location>
        <begin position="253"/>
        <end position="272"/>
    </location>
</feature>
<reference evidence="7 8" key="1">
    <citation type="journal article" date="2014" name="FEMS Microbiol. Ecol.">
        <title>Sphaerotilus natans encrusted with nanoball-shaped Fe(III) oxide minerals formed by nitrate-reducing mixotrophic Fe(II) oxidation.</title>
        <authorList>
            <person name="Park S."/>
            <person name="Kim D.H."/>
            <person name="Lee J.H."/>
            <person name="Hur H.G."/>
        </authorList>
    </citation>
    <scope>NUCLEOTIDE SEQUENCE [LARGE SCALE GENOMIC DNA]</scope>
    <source>
        <strain evidence="7 8">DSM 6575</strain>
    </source>
</reference>
<dbReference type="Proteomes" id="UP000026714">
    <property type="component" value="Unassembled WGS sequence"/>
</dbReference>
<dbReference type="PANTHER" id="PTHR22911:SF6">
    <property type="entry name" value="SOLUTE CARRIER FAMILY 35 MEMBER G1"/>
    <property type="match status" value="1"/>
</dbReference>
<feature type="transmembrane region" description="Helical" evidence="5">
    <location>
        <begin position="226"/>
        <end position="246"/>
    </location>
</feature>
<accession>A0A059KP58</accession>
<feature type="transmembrane region" description="Helical" evidence="5">
    <location>
        <begin position="278"/>
        <end position="300"/>
    </location>
</feature>
<dbReference type="AlphaFoldDB" id="A0A059KP58"/>
<keyword evidence="3 5" id="KW-1133">Transmembrane helix</keyword>
<evidence type="ECO:0000313" key="8">
    <source>
        <dbReference type="Proteomes" id="UP000026714"/>
    </source>
</evidence>
<feature type="transmembrane region" description="Helical" evidence="5">
    <location>
        <begin position="194"/>
        <end position="214"/>
    </location>
</feature>
<comment type="subcellular location">
    <subcellularLocation>
        <location evidence="1">Membrane</location>
        <topology evidence="1">Multi-pass membrane protein</topology>
    </subcellularLocation>
</comment>
<feature type="transmembrane region" description="Helical" evidence="5">
    <location>
        <begin position="40"/>
        <end position="60"/>
    </location>
</feature>
<proteinExistence type="predicted"/>